<dbReference type="InterPro" id="IPR032033">
    <property type="entry name" value="Cytochrome_P460"/>
</dbReference>
<accession>A0A852VCN9</accession>
<dbReference type="Proteomes" id="UP000564385">
    <property type="component" value="Unassembled WGS sequence"/>
</dbReference>
<dbReference type="GO" id="GO:0020037">
    <property type="term" value="F:heme binding"/>
    <property type="evidence" value="ECO:0007669"/>
    <property type="project" value="InterPro"/>
</dbReference>
<dbReference type="InterPro" id="IPR036909">
    <property type="entry name" value="Cyt_c-like_dom_sf"/>
</dbReference>
<evidence type="ECO:0000259" key="5">
    <source>
        <dbReference type="PROSITE" id="PS51007"/>
    </source>
</evidence>
<proteinExistence type="predicted"/>
<keyword evidence="1 4" id="KW-0349">Heme</keyword>
<evidence type="ECO:0000256" key="1">
    <source>
        <dbReference type="ARBA" id="ARBA00022617"/>
    </source>
</evidence>
<evidence type="ECO:0000256" key="3">
    <source>
        <dbReference type="ARBA" id="ARBA00023004"/>
    </source>
</evidence>
<dbReference type="CDD" id="cd20753">
    <property type="entry name" value="cyt_P460_Mc-like"/>
    <property type="match status" value="1"/>
</dbReference>
<protein>
    <submittedName>
        <fullName evidence="6">Mono/diheme cytochrome c family protein</fullName>
    </submittedName>
</protein>
<dbReference type="InterPro" id="IPR038142">
    <property type="entry name" value="Cytochrome_P460_sp"/>
</dbReference>
<reference evidence="6 7" key="1">
    <citation type="submission" date="2020-07" db="EMBL/GenBank/DDBJ databases">
        <title>Genomic Encyclopedia of Type Strains, Phase IV (KMG-V): Genome sequencing to study the core and pangenomes of soil and plant-associated prokaryotes.</title>
        <authorList>
            <person name="Whitman W."/>
        </authorList>
    </citation>
    <scope>NUCLEOTIDE SEQUENCE [LARGE SCALE GENOMIC DNA]</scope>
    <source>
        <strain evidence="6 7">M8UP22</strain>
    </source>
</reference>
<dbReference type="EMBL" id="JACCCU010000001">
    <property type="protein sequence ID" value="NYF89257.1"/>
    <property type="molecule type" value="Genomic_DNA"/>
</dbReference>
<dbReference type="Pfam" id="PF13442">
    <property type="entry name" value="Cytochrome_CBB3"/>
    <property type="match status" value="1"/>
</dbReference>
<dbReference type="AlphaFoldDB" id="A0A852VCN9"/>
<dbReference type="GO" id="GO:0009055">
    <property type="term" value="F:electron transfer activity"/>
    <property type="evidence" value="ECO:0007669"/>
    <property type="project" value="InterPro"/>
</dbReference>
<evidence type="ECO:0000313" key="7">
    <source>
        <dbReference type="Proteomes" id="UP000564385"/>
    </source>
</evidence>
<evidence type="ECO:0000256" key="2">
    <source>
        <dbReference type="ARBA" id="ARBA00022723"/>
    </source>
</evidence>
<comment type="caution">
    <text evidence="6">The sequence shown here is derived from an EMBL/GenBank/DDBJ whole genome shotgun (WGS) entry which is preliminary data.</text>
</comment>
<dbReference type="Gene3D" id="3.50.70.20">
    <property type="entry name" value="Cytochrome P460"/>
    <property type="match status" value="1"/>
</dbReference>
<dbReference type="SUPFAM" id="SSF46626">
    <property type="entry name" value="Cytochrome c"/>
    <property type="match status" value="1"/>
</dbReference>
<organism evidence="6 7">
    <name type="scientific">Tunturiibacter lichenicola</name>
    <dbReference type="NCBI Taxonomy" id="2051959"/>
    <lineage>
        <taxon>Bacteria</taxon>
        <taxon>Pseudomonadati</taxon>
        <taxon>Acidobacteriota</taxon>
        <taxon>Terriglobia</taxon>
        <taxon>Terriglobales</taxon>
        <taxon>Acidobacteriaceae</taxon>
        <taxon>Tunturiibacter</taxon>
    </lineage>
</organism>
<dbReference type="InterPro" id="IPR009056">
    <property type="entry name" value="Cyt_c-like_dom"/>
</dbReference>
<dbReference type="Pfam" id="PF16694">
    <property type="entry name" value="Cytochrome_P460"/>
    <property type="match status" value="1"/>
</dbReference>
<dbReference type="GO" id="GO:0046872">
    <property type="term" value="F:metal ion binding"/>
    <property type="evidence" value="ECO:0007669"/>
    <property type="project" value="UniProtKB-KW"/>
</dbReference>
<dbReference type="Gene3D" id="1.10.760.10">
    <property type="entry name" value="Cytochrome c-like domain"/>
    <property type="match status" value="1"/>
</dbReference>
<sequence>MPELMREPVGQLSIDRRRRGDRNATLKHKLVLGVISAMLGALLQGCAAGKTPSQGETSLANAAKDVTIPLAAGKRNNPLPETDEVVSQGQEVFLGSCAQCHGADARGDANLGRNMTPPAMDLSSAHVQHWNDAELFWIIQNGVRLTGMPAWKSSISDNDTWKLARFIHKLPRPDTAPATTPVPSQTQAVVSAQDKYTLKIPNGLAFSEFRGYESWPVIAISHNGGAVAAILGNPVMINAYKARIPGNGKPFPDGAKMAKVHWNAKVDAGQPGAPTVPGTQHDVDLMVKDSKRFADSGGWGYGVFEYEPASGKFRLGNLGDKPPQGNDAKCGFACHTAVKAKDYVFTAYGPR</sequence>
<feature type="domain" description="Cytochrome c" evidence="5">
    <location>
        <begin position="84"/>
        <end position="171"/>
    </location>
</feature>
<dbReference type="PROSITE" id="PS51007">
    <property type="entry name" value="CYTC"/>
    <property type="match status" value="1"/>
</dbReference>
<keyword evidence="2 4" id="KW-0479">Metal-binding</keyword>
<gene>
    <name evidence="6" type="ORF">HDF08_001324</name>
</gene>
<evidence type="ECO:0000313" key="6">
    <source>
        <dbReference type="EMBL" id="NYF89257.1"/>
    </source>
</evidence>
<evidence type="ECO:0000256" key="4">
    <source>
        <dbReference type="PROSITE-ProRule" id="PRU00433"/>
    </source>
</evidence>
<name>A0A852VCN9_9BACT</name>
<keyword evidence="3 4" id="KW-0408">Iron</keyword>